<dbReference type="Proteomes" id="UP000516424">
    <property type="component" value="Plasmid pAACEN2"/>
</dbReference>
<evidence type="ECO:0000313" key="1">
    <source>
        <dbReference type="EMBL" id="BCK77769.1"/>
    </source>
</evidence>
<dbReference type="RefSeq" id="WP_010666065.1">
    <property type="nucleotide sequence ID" value="NZ_AP023412.1"/>
</dbReference>
<sequence>MPRKTKPLTPAKLRLVQVARKKLMLSDADYRAILARVAGASSSRDLSDENFRHLMDEFARLGFQSDSATRNLGRRPGFATAGQIANIRKLWCNYTDGQGTESQLGHWLERTWKISALRFLPEDKAKNAIVVLRGMIARKAAKHDG</sequence>
<proteinExistence type="predicted"/>
<accession>A0AB33IMS4</accession>
<dbReference type="AlphaFoldDB" id="A0AB33IMS4"/>
<geneLocation type="plasmid" evidence="1 2">
    <name>pAACEN2</name>
</geneLocation>
<name>A0AB33IMS4_ACEAC</name>
<dbReference type="Pfam" id="PF06252">
    <property type="entry name" value="GemA"/>
    <property type="match status" value="1"/>
</dbReference>
<reference evidence="1 2" key="1">
    <citation type="journal article" date="2011" name="Microbiology">
        <title>Transcriptome response to different carbon sources in Acetobacter aceti.</title>
        <authorList>
            <person name="Sakurai K."/>
            <person name="Arai H."/>
            <person name="Ishii M."/>
            <person name="Igarashi Y."/>
        </authorList>
    </citation>
    <scope>NUCLEOTIDE SEQUENCE [LARGE SCALE GENOMIC DNA]</scope>
    <source>
        <strain evidence="1 2">NBRC 14818</strain>
    </source>
</reference>
<evidence type="ECO:0000313" key="2">
    <source>
        <dbReference type="Proteomes" id="UP000516424"/>
    </source>
</evidence>
<evidence type="ECO:0008006" key="3">
    <source>
        <dbReference type="Google" id="ProtNLM"/>
    </source>
</evidence>
<organism evidence="1 2">
    <name type="scientific">Acetobacter aceti NBRC 14818</name>
    <dbReference type="NCBI Taxonomy" id="887700"/>
    <lineage>
        <taxon>Bacteria</taxon>
        <taxon>Pseudomonadati</taxon>
        <taxon>Pseudomonadota</taxon>
        <taxon>Alphaproteobacteria</taxon>
        <taxon>Acetobacterales</taxon>
        <taxon>Acetobacteraceae</taxon>
        <taxon>Acetobacter</taxon>
        <taxon>Acetobacter subgen. Acetobacter</taxon>
    </lineage>
</organism>
<dbReference type="EMBL" id="AP023412">
    <property type="protein sequence ID" value="BCK77769.1"/>
    <property type="molecule type" value="Genomic_DNA"/>
</dbReference>
<dbReference type="InterPro" id="IPR009363">
    <property type="entry name" value="Phage_Mu_Gp16"/>
</dbReference>
<keyword evidence="2" id="KW-1185">Reference proteome</keyword>
<gene>
    <name evidence="1" type="ORF">EMQ_P213</name>
</gene>
<keyword evidence="1" id="KW-0614">Plasmid</keyword>
<protein>
    <recommendedName>
        <fullName evidence="3">Regulatory protein GemA</fullName>
    </recommendedName>
</protein>